<evidence type="ECO:0000313" key="3">
    <source>
        <dbReference type="Proteomes" id="UP000679179"/>
    </source>
</evidence>
<dbReference type="PANTHER" id="PTHR40032:SF1">
    <property type="entry name" value="EXPORTED PROTEIN"/>
    <property type="match status" value="1"/>
</dbReference>
<dbReference type="EMBL" id="BOPZ01000018">
    <property type="protein sequence ID" value="GIM29497.1"/>
    <property type="molecule type" value="Genomic_DNA"/>
</dbReference>
<reference evidence="2" key="1">
    <citation type="submission" date="2021-03" db="EMBL/GenBank/DDBJ databases">
        <title>Taxonomic study of Clostridium polyendosporum from meadow-gley soil under rice.</title>
        <authorList>
            <person name="Kobayashi H."/>
            <person name="Tanizawa Y."/>
            <person name="Yagura M."/>
        </authorList>
    </citation>
    <scope>NUCLEOTIDE SEQUENCE</scope>
    <source>
        <strain evidence="2">JCM 30710</strain>
    </source>
</reference>
<proteinExistence type="predicted"/>
<sequence>MGIRIIYKTLISSIMICFMLTPIISQAIQVSTLNKADQVSSLLSLNQISLCEMTNAEDTLILHIQEFFNKRNDMFLTGDIADLIPYYETSHNYGKYSLEHEVRRIRYLRDWAGERGIKFTSISSKANVKRASVSPTHAKIKVDEEYKFEYVYNCDNEPVVNNFGINLFHAITLNKKNDKWIITSDWYLDCFDDALKGYSWDFKTLQFSEPKSQCYDFSTFAPPTLQETGTPIPKGKYNRLKAIEYADKYCGVPWGSKNNLKYNKKYKNYTGIGGDCTNYISQCLGDKEGGALKHDGAWFSVYKKYDGAENSASWVNADAFRNYLLYSGKGTLIKRGSFKNLIAPSNDSPNGAIGRLQLGDVVSYAKGNDIDHNAIVTAFDSHGYPLINSHTVERYHVPFDLGWSDKNIYFHLIHVR</sequence>
<protein>
    <submittedName>
        <fullName evidence="2">Exported protein</fullName>
    </submittedName>
</protein>
<gene>
    <name evidence="2" type="ORF">CPJCM30710_21630</name>
</gene>
<dbReference type="PANTHER" id="PTHR40032">
    <property type="entry name" value="EXPORTED PROTEIN-RELATED"/>
    <property type="match status" value="1"/>
</dbReference>
<evidence type="ECO:0000259" key="1">
    <source>
        <dbReference type="Pfam" id="PF12671"/>
    </source>
</evidence>
<dbReference type="Pfam" id="PF12671">
    <property type="entry name" value="Amidase_6"/>
    <property type="match status" value="1"/>
</dbReference>
<keyword evidence="3" id="KW-1185">Reference proteome</keyword>
<dbReference type="RefSeq" id="WP_212904194.1">
    <property type="nucleotide sequence ID" value="NZ_BOPZ01000018.1"/>
</dbReference>
<feature type="domain" description="Putative amidase" evidence="1">
    <location>
        <begin position="236"/>
        <end position="413"/>
    </location>
</feature>
<organism evidence="2 3">
    <name type="scientific">Clostridium polyendosporum</name>
    <dbReference type="NCBI Taxonomy" id="69208"/>
    <lineage>
        <taxon>Bacteria</taxon>
        <taxon>Bacillati</taxon>
        <taxon>Bacillota</taxon>
        <taxon>Clostridia</taxon>
        <taxon>Eubacteriales</taxon>
        <taxon>Clostridiaceae</taxon>
        <taxon>Clostridium</taxon>
    </lineage>
</organism>
<name>A0A919S0C4_9CLOT</name>
<evidence type="ECO:0000313" key="2">
    <source>
        <dbReference type="EMBL" id="GIM29497.1"/>
    </source>
</evidence>
<dbReference type="Proteomes" id="UP000679179">
    <property type="component" value="Unassembled WGS sequence"/>
</dbReference>
<dbReference type="InterPro" id="IPR024301">
    <property type="entry name" value="Amidase_6"/>
</dbReference>
<comment type="caution">
    <text evidence="2">The sequence shown here is derived from an EMBL/GenBank/DDBJ whole genome shotgun (WGS) entry which is preliminary data.</text>
</comment>
<accession>A0A919S0C4</accession>
<dbReference type="AlphaFoldDB" id="A0A919S0C4"/>